<accession>A0A660SHD8</accession>
<evidence type="ECO:0000313" key="3">
    <source>
        <dbReference type="Proteomes" id="UP000268469"/>
    </source>
</evidence>
<feature type="signal peptide" evidence="1">
    <location>
        <begin position="1"/>
        <end position="27"/>
    </location>
</feature>
<comment type="caution">
    <text evidence="2">The sequence shown here is derived from an EMBL/GenBank/DDBJ whole genome shotgun (WGS) entry which is preliminary data.</text>
</comment>
<feature type="non-terminal residue" evidence="2">
    <location>
        <position position="401"/>
    </location>
</feature>
<name>A0A660SHD8_UNCW3</name>
<gene>
    <name evidence="2" type="ORF">DRP53_08200</name>
</gene>
<dbReference type="CDD" id="cd15482">
    <property type="entry name" value="Sialidase_non-viral"/>
    <property type="match status" value="1"/>
</dbReference>
<protein>
    <recommendedName>
        <fullName evidence="4">Exo-alpha-sialidase</fullName>
    </recommendedName>
</protein>
<evidence type="ECO:0000313" key="2">
    <source>
        <dbReference type="EMBL" id="RKX69421.1"/>
    </source>
</evidence>
<reference evidence="2 3" key="1">
    <citation type="submission" date="2018-06" db="EMBL/GenBank/DDBJ databases">
        <title>Extensive metabolic versatility and redundancy in microbially diverse, dynamic hydrothermal sediments.</title>
        <authorList>
            <person name="Dombrowski N."/>
            <person name="Teske A."/>
            <person name="Baker B.J."/>
        </authorList>
    </citation>
    <scope>NUCLEOTIDE SEQUENCE [LARGE SCALE GENOMIC DNA]</scope>
    <source>
        <strain evidence="2">B36_G15</strain>
    </source>
</reference>
<sequence>MIKLVLMYRKGIILLTAYCIVLSIASADPPGWTEDRRIGFLPGDHWNPRADCCGDTVHLVYQRNWTAPDTLWEEVYYKRSTDAGNTWEQDILLSNKDLINSIMPDIAVKGDTVVVVWFGYQSGVIEYRRSLDGGISWLPIDTINSSFSLGYPSIDIVNDTVYLCAIMSDTGGHPVCYTFSSDGGATWDSIRPLYPQMFPGSRISVSWPDVHIVFTADDPDSGNTEVFYIGSHDGGRTWDEAMIISHRDDIAGQIPFNTSWPGGTAVSWYDYKYSPYPWTGDIFVRRRNKFGEWLEIDSLTTAHRAVWSDILAERTHLHVVWEDERHDPGHNFEIYYRESPDLGITWYPEVRLTNAPYHSYRPALACGGRYLHLFWYDRRDYGNNSWGVLYYKRKDLSIDIA</sequence>
<dbReference type="InterPro" id="IPR036278">
    <property type="entry name" value="Sialidase_sf"/>
</dbReference>
<dbReference type="Proteomes" id="UP000268469">
    <property type="component" value="Unassembled WGS sequence"/>
</dbReference>
<evidence type="ECO:0000256" key="1">
    <source>
        <dbReference type="SAM" id="SignalP"/>
    </source>
</evidence>
<organism evidence="2 3">
    <name type="scientific">candidate division WOR-3 bacterium</name>
    <dbReference type="NCBI Taxonomy" id="2052148"/>
    <lineage>
        <taxon>Bacteria</taxon>
        <taxon>Bacteria division WOR-3</taxon>
    </lineage>
</organism>
<keyword evidence="1" id="KW-0732">Signal</keyword>
<dbReference type="AlphaFoldDB" id="A0A660SHD8"/>
<proteinExistence type="predicted"/>
<dbReference type="EMBL" id="QNBE01000085">
    <property type="protein sequence ID" value="RKX69421.1"/>
    <property type="molecule type" value="Genomic_DNA"/>
</dbReference>
<evidence type="ECO:0008006" key="4">
    <source>
        <dbReference type="Google" id="ProtNLM"/>
    </source>
</evidence>
<feature type="chain" id="PRO_5024889814" description="Exo-alpha-sialidase" evidence="1">
    <location>
        <begin position="28"/>
        <end position="401"/>
    </location>
</feature>
<dbReference type="SUPFAM" id="SSF50939">
    <property type="entry name" value="Sialidases"/>
    <property type="match status" value="1"/>
</dbReference>
<dbReference type="Gene3D" id="2.120.10.10">
    <property type="match status" value="1"/>
</dbReference>